<gene>
    <name evidence="2" type="primary">PLEST001820</name>
    <name evidence="2" type="ORF">PLESTB_001076700</name>
</gene>
<dbReference type="PANTHER" id="PTHR31385:SF1">
    <property type="entry name" value="PUTATIVE (DUF220)-RELATED"/>
    <property type="match status" value="1"/>
</dbReference>
<keyword evidence="3" id="KW-1185">Reference proteome</keyword>
<evidence type="ECO:0000256" key="1">
    <source>
        <dbReference type="SAM" id="MobiDB-lite"/>
    </source>
</evidence>
<dbReference type="PANTHER" id="PTHR31385">
    <property type="entry name" value="PUTATIVE (DUF220)-RELATED"/>
    <property type="match status" value="1"/>
</dbReference>
<name>A0A9W6F596_9CHLO</name>
<sequence length="380" mass="40007">MTQALIEAVTAQDMNCSAVVQDSSTQVVPDGVAHDMASKLKEEVAGLTVEDAAAVGLTSTETATETIQALPPPPANLAGSSSASGKNYQVTVCNKAGYLCHVHVEASWPVPPEVPFAIFTHPDNSALFRDVKRVGARKVLKTEPGYKEVQVEQLGDVQVLWIHRTYSTWLHVVEDSRDPECLRITFDLVKSDVLGKFSGRWELRPVRDPATGRVVGCRGELNQDVLPKGMPTFMARLPVLGGALRGISVRAVTRVLEDFDVALEKVRAGHSAGRSTEAVLRELCGSVCEAAHTNGAVNSFAFDPAEGEDDDDEEGEGQDAKADQVGDGAEQQPEAGGEVAEAAAGPEACAEGAAAEEVNLGRVEAGQACGVPTVVATAAV</sequence>
<dbReference type="OrthoDB" id="530906at2759"/>
<organism evidence="2 3">
    <name type="scientific">Pleodorina starrii</name>
    <dbReference type="NCBI Taxonomy" id="330485"/>
    <lineage>
        <taxon>Eukaryota</taxon>
        <taxon>Viridiplantae</taxon>
        <taxon>Chlorophyta</taxon>
        <taxon>core chlorophytes</taxon>
        <taxon>Chlorophyceae</taxon>
        <taxon>CS clade</taxon>
        <taxon>Chlamydomonadales</taxon>
        <taxon>Volvocaceae</taxon>
        <taxon>Pleodorina</taxon>
    </lineage>
</organism>
<evidence type="ECO:0000313" key="2">
    <source>
        <dbReference type="EMBL" id="GLC56176.1"/>
    </source>
</evidence>
<feature type="region of interest" description="Disordered" evidence="1">
    <location>
        <begin position="300"/>
        <end position="349"/>
    </location>
</feature>
<dbReference type="EMBL" id="BRXU01000015">
    <property type="protein sequence ID" value="GLC56176.1"/>
    <property type="molecule type" value="Genomic_DNA"/>
</dbReference>
<proteinExistence type="predicted"/>
<evidence type="ECO:0008006" key="4">
    <source>
        <dbReference type="Google" id="ProtNLM"/>
    </source>
</evidence>
<reference evidence="2 3" key="1">
    <citation type="journal article" date="2023" name="Commun. Biol.">
        <title>Reorganization of the ancestral sex-determining regions during the evolution of trioecy in Pleodorina starrii.</title>
        <authorList>
            <person name="Takahashi K."/>
            <person name="Suzuki S."/>
            <person name="Kawai-Toyooka H."/>
            <person name="Yamamoto K."/>
            <person name="Hamaji T."/>
            <person name="Ootsuki R."/>
            <person name="Yamaguchi H."/>
            <person name="Kawachi M."/>
            <person name="Higashiyama T."/>
            <person name="Nozaki H."/>
        </authorList>
    </citation>
    <scope>NUCLEOTIDE SEQUENCE [LARGE SCALE GENOMIC DNA]</scope>
    <source>
        <strain evidence="2 3">NIES-4479</strain>
    </source>
</reference>
<dbReference type="Proteomes" id="UP001165080">
    <property type="component" value="Unassembled WGS sequence"/>
</dbReference>
<accession>A0A9W6F596</accession>
<protein>
    <recommendedName>
        <fullName evidence="4">Coenzyme Q-binding protein COQ10 START domain-containing protein</fullName>
    </recommendedName>
</protein>
<feature type="compositionally biased region" description="Acidic residues" evidence="1">
    <location>
        <begin position="305"/>
        <end position="317"/>
    </location>
</feature>
<feature type="compositionally biased region" description="Low complexity" evidence="1">
    <location>
        <begin position="328"/>
        <end position="349"/>
    </location>
</feature>
<evidence type="ECO:0000313" key="3">
    <source>
        <dbReference type="Proteomes" id="UP001165080"/>
    </source>
</evidence>
<dbReference type="AlphaFoldDB" id="A0A9W6F596"/>
<comment type="caution">
    <text evidence="2">The sequence shown here is derived from an EMBL/GenBank/DDBJ whole genome shotgun (WGS) entry which is preliminary data.</text>
</comment>